<keyword evidence="3" id="KW-1185">Reference proteome</keyword>
<dbReference type="Proteomes" id="UP000001279">
    <property type="component" value="Chromosome"/>
</dbReference>
<evidence type="ECO:0000313" key="2">
    <source>
        <dbReference type="EMBL" id="AEN77433.1"/>
    </source>
</evidence>
<feature type="transmembrane region" description="Helical" evidence="1">
    <location>
        <begin position="352"/>
        <end position="385"/>
    </location>
</feature>
<dbReference type="EMBL" id="CP003032">
    <property type="protein sequence ID" value="AEN77433.1"/>
    <property type="molecule type" value="Genomic_DNA"/>
</dbReference>
<dbReference type="STRING" id="1069534.LRC_01000"/>
<dbReference type="KEGG" id="lrm:LRC_01000"/>
<dbReference type="PATRIC" id="fig|1069534.5.peg.117"/>
<feature type="transmembrane region" description="Helical" evidence="1">
    <location>
        <begin position="38"/>
        <end position="59"/>
    </location>
</feature>
<keyword evidence="1" id="KW-0812">Transmembrane</keyword>
<accession>G2SQ07</accession>
<feature type="transmembrane region" description="Helical" evidence="1">
    <location>
        <begin position="125"/>
        <end position="146"/>
    </location>
</feature>
<evidence type="ECO:0000256" key="1">
    <source>
        <dbReference type="SAM" id="Phobius"/>
    </source>
</evidence>
<reference evidence="2 3" key="1">
    <citation type="journal article" date="2011" name="Microb. Cell Fact.">
        <title>Genome sequences and comparative genomics of two Lactobacillus ruminis strains from the bovine and human intestinal tracts.</title>
        <authorList>
            <person name="Forde B.M."/>
            <person name="Neville B.A."/>
            <person name="O'Donnell M.M."/>
            <person name="Riboulet-Bisson E."/>
            <person name="Claesson M.J."/>
            <person name="Coghlan A."/>
            <person name="Ross R.P."/>
            <person name="O'Toole P.W."/>
        </authorList>
    </citation>
    <scope>NUCLEOTIDE SEQUENCE [LARGE SCALE GENOMIC DNA]</scope>
    <source>
        <strain evidence="3">ATCC 27782 / RF3</strain>
    </source>
</reference>
<dbReference type="AlphaFoldDB" id="G2SQ07"/>
<protein>
    <submittedName>
        <fullName evidence="2">Hypothetical membrane protein</fullName>
    </submittedName>
</protein>
<sequence>MYMYLKKDKGSPLTVFLVIWTTICFLYGLHLYKIVEVSFSTELTIILGISFFIIGYLIANSIKINGNGKKLVQEDINSFFLIKTITIFDYIYVAPIYLNKIFMIFSSGWSVKNAKLLLGEGNDVFTVYFFDPFNFFLVALTVYLIIYKRKEKFLIFSGLFLNILFFMATGSRARLIFFVLSFAVMALTDRSEYMVKIKSKVKYILLAGAGIVITVSGYGMQLFKSFYFYACSCVPLMDSLITQSDYHFTQGYTYGVLSCNGFLRIIPKAIQLITGNPVKWSVFTIADKYTEYFEYAKYVAPDEITNSFYSFIGNFFLDGGYVGVVLFSIVYGYVICMIYKKNAGINNAKSKVMLAFIYYAMFFSMVRCSWMSIRFAIGFLFVFLLNSNHKYRFKIRN</sequence>
<feature type="transmembrane region" description="Helical" evidence="1">
    <location>
        <begin position="80"/>
        <end position="105"/>
    </location>
</feature>
<feature type="transmembrane region" description="Helical" evidence="1">
    <location>
        <begin position="203"/>
        <end position="220"/>
    </location>
</feature>
<feature type="transmembrane region" description="Helical" evidence="1">
    <location>
        <begin position="12"/>
        <end position="32"/>
    </location>
</feature>
<evidence type="ECO:0000313" key="3">
    <source>
        <dbReference type="Proteomes" id="UP000001279"/>
    </source>
</evidence>
<gene>
    <name evidence="2" type="ordered locus">LRC_01000</name>
</gene>
<dbReference type="HOGENOM" id="CLU_694068_0_0_9"/>
<organism evidence="2 3">
    <name type="scientific">Ligilactobacillus ruminis (strain ATCC 27782 / RF3)</name>
    <name type="common">Lactobacillus ruminis</name>
    <dbReference type="NCBI Taxonomy" id="1069534"/>
    <lineage>
        <taxon>Bacteria</taxon>
        <taxon>Bacillati</taxon>
        <taxon>Bacillota</taxon>
        <taxon>Bacilli</taxon>
        <taxon>Lactobacillales</taxon>
        <taxon>Lactobacillaceae</taxon>
        <taxon>Ligilactobacillus</taxon>
    </lineage>
</organism>
<keyword evidence="1" id="KW-0472">Membrane</keyword>
<feature type="transmembrane region" description="Helical" evidence="1">
    <location>
        <begin position="153"/>
        <end position="169"/>
    </location>
</feature>
<feature type="transmembrane region" description="Helical" evidence="1">
    <location>
        <begin position="320"/>
        <end position="340"/>
    </location>
</feature>
<name>G2SQ07_LIGR2</name>
<keyword evidence="1" id="KW-1133">Transmembrane helix</keyword>
<proteinExistence type="predicted"/>
<dbReference type="NCBIfam" id="TIGR04370">
    <property type="entry name" value="glyco_rpt_poly"/>
    <property type="match status" value="1"/>
</dbReference>
<feature type="transmembrane region" description="Helical" evidence="1">
    <location>
        <begin position="175"/>
        <end position="191"/>
    </location>
</feature>